<dbReference type="RefSeq" id="WP_249762794.1">
    <property type="nucleotide sequence ID" value="NZ_CP097320.1"/>
</dbReference>
<reference evidence="1" key="1">
    <citation type="submission" date="2022-05" db="EMBL/GenBank/DDBJ databases">
        <title>A methanotrophic Mycobacterium dominates a cave microbial ecosystem.</title>
        <authorList>
            <person name="Van Spanning R.J.M."/>
            <person name="Guan Q."/>
            <person name="Melkonian C."/>
            <person name="Gallant J."/>
            <person name="Polerecky L."/>
            <person name="Flot J.-F."/>
            <person name="Brandt B.W."/>
            <person name="Braster M."/>
            <person name="Iturbe Espinoza P."/>
            <person name="Aerts J."/>
            <person name="Meima-Franke M."/>
            <person name="Piersma S.R."/>
            <person name="Bunduc C."/>
            <person name="Ummels R."/>
            <person name="Pain A."/>
            <person name="Fleming E.J."/>
            <person name="van der Wel N."/>
            <person name="Gherman V.D."/>
            <person name="Sarbu S.M."/>
            <person name="Bodelier P.L.E."/>
            <person name="Bitter W."/>
        </authorList>
    </citation>
    <scope>NUCLEOTIDE SEQUENCE</scope>
    <source>
        <strain evidence="1">Sulfur Cave</strain>
    </source>
</reference>
<evidence type="ECO:0000313" key="1">
    <source>
        <dbReference type="EMBL" id="UQX09574.1"/>
    </source>
</evidence>
<dbReference type="Proteomes" id="UP001056610">
    <property type="component" value="Chromosome"/>
</dbReference>
<keyword evidence="2" id="KW-1185">Reference proteome</keyword>
<name>A0ABY4QGF4_9MYCO</name>
<evidence type="ECO:0000313" key="2">
    <source>
        <dbReference type="Proteomes" id="UP001056610"/>
    </source>
</evidence>
<evidence type="ECO:0008006" key="3">
    <source>
        <dbReference type="Google" id="ProtNLM"/>
    </source>
</evidence>
<gene>
    <name evidence="1" type="ORF">M5I08_14490</name>
</gene>
<proteinExistence type="predicted"/>
<accession>A0ABY4QGF4</accession>
<dbReference type="EMBL" id="CP097320">
    <property type="protein sequence ID" value="UQX09574.1"/>
    <property type="molecule type" value="Genomic_DNA"/>
</dbReference>
<sequence length="187" mass="18632">MKFVLYEYKLMRGEFVTIAINTSGYLRRPMSNTGRTFSLLDAMASSTTAVRHVIVTVAVVAAAVSSTPAAHADSVGDAMAPVLNGVGIGNNGPVSGAIAQVGQSICPMLVKPGSSFASSAAQVSGHGGLAPPLAGLLVGMAIQSQCPAFMTSVANGNMPFPIPGGAPAGLPFGVGAPSPSPLQLPGL</sequence>
<organism evidence="1 2">
    <name type="scientific">Candidatus Mycobacterium methanotrophicum</name>
    <dbReference type="NCBI Taxonomy" id="2943498"/>
    <lineage>
        <taxon>Bacteria</taxon>
        <taxon>Bacillati</taxon>
        <taxon>Actinomycetota</taxon>
        <taxon>Actinomycetes</taxon>
        <taxon>Mycobacteriales</taxon>
        <taxon>Mycobacteriaceae</taxon>
        <taxon>Mycobacterium</taxon>
    </lineage>
</organism>
<protein>
    <recommendedName>
        <fullName evidence="3">DUF732 domain-containing protein</fullName>
    </recommendedName>
</protein>